<feature type="region of interest" description="Disordered" evidence="1">
    <location>
        <begin position="1405"/>
        <end position="1437"/>
    </location>
</feature>
<keyword evidence="2" id="KW-0732">Signal</keyword>
<feature type="compositionally biased region" description="Gly residues" evidence="1">
    <location>
        <begin position="1061"/>
        <end position="1077"/>
    </location>
</feature>
<feature type="compositionally biased region" description="Low complexity" evidence="1">
    <location>
        <begin position="2090"/>
        <end position="2116"/>
    </location>
</feature>
<feature type="region of interest" description="Disordered" evidence="1">
    <location>
        <begin position="537"/>
        <end position="619"/>
    </location>
</feature>
<feature type="compositionally biased region" description="Basic and acidic residues" evidence="1">
    <location>
        <begin position="977"/>
        <end position="988"/>
    </location>
</feature>
<dbReference type="CDD" id="cd07302">
    <property type="entry name" value="CHD"/>
    <property type="match status" value="1"/>
</dbReference>
<dbReference type="SUPFAM" id="SSF55073">
    <property type="entry name" value="Nucleotide cyclase"/>
    <property type="match status" value="2"/>
</dbReference>
<feature type="compositionally biased region" description="Low complexity" evidence="1">
    <location>
        <begin position="1107"/>
        <end position="1116"/>
    </location>
</feature>
<feature type="compositionally biased region" description="Low complexity" evidence="1">
    <location>
        <begin position="2439"/>
        <end position="2456"/>
    </location>
</feature>
<feature type="region of interest" description="Disordered" evidence="1">
    <location>
        <begin position="1918"/>
        <end position="2060"/>
    </location>
</feature>
<dbReference type="Pfam" id="PF00211">
    <property type="entry name" value="Guanylate_cyc"/>
    <property type="match status" value="1"/>
</dbReference>
<accession>A0A2V0NPK5</accession>
<feature type="region of interest" description="Disordered" evidence="1">
    <location>
        <begin position="1303"/>
        <end position="1328"/>
    </location>
</feature>
<feature type="compositionally biased region" description="Low complexity" evidence="1">
    <location>
        <begin position="1405"/>
        <end position="1433"/>
    </location>
</feature>
<dbReference type="InterPro" id="IPR050697">
    <property type="entry name" value="Adenylyl/Guanylyl_Cyclase_3/4"/>
</dbReference>
<keyword evidence="5" id="KW-1185">Reference proteome</keyword>
<feature type="compositionally biased region" description="Low complexity" evidence="1">
    <location>
        <begin position="2415"/>
        <end position="2431"/>
    </location>
</feature>
<feature type="compositionally biased region" description="Low complexity" evidence="1">
    <location>
        <begin position="849"/>
        <end position="863"/>
    </location>
</feature>
<dbReference type="PROSITE" id="PS51318">
    <property type="entry name" value="TAT"/>
    <property type="match status" value="1"/>
</dbReference>
<feature type="region of interest" description="Disordered" evidence="1">
    <location>
        <begin position="1664"/>
        <end position="1729"/>
    </location>
</feature>
<protein>
    <submittedName>
        <fullName evidence="4">Adenylate cyclase</fullName>
    </submittedName>
</protein>
<feature type="signal peptide" evidence="2">
    <location>
        <begin position="1"/>
        <end position="23"/>
    </location>
</feature>
<dbReference type="PROSITE" id="PS51257">
    <property type="entry name" value="PROKAR_LIPOPROTEIN"/>
    <property type="match status" value="1"/>
</dbReference>
<dbReference type="InterPro" id="IPR006311">
    <property type="entry name" value="TAT_signal"/>
</dbReference>
<feature type="region of interest" description="Disordered" evidence="1">
    <location>
        <begin position="1055"/>
        <end position="1121"/>
    </location>
</feature>
<dbReference type="PANTHER" id="PTHR43081:SF1">
    <property type="entry name" value="ADENYLATE CYCLASE, TERMINAL-DIFFERENTIATION SPECIFIC"/>
    <property type="match status" value="1"/>
</dbReference>
<sequence length="2469" mass="245921">MERGKRRSLVAVFLAAAVAACAAAAAAPDAAAGDDPATRGALLSLAAALLGGPGTLPPAAPGQAAWGDAAGSYCAWRGVACCSAAAALLPQPCGAPRAVVAVNLSGAGLTGALPQSLEPALASSLQLLLLSHNPRLAGGWPAGLVLPQAALVDVRNTSLVGCLEDGNVDLATLLAARRAAAAVLVSAPCTLPPAMLPLATQGVLGHPPFESQLVCPRPALASGGAIDADAAFTHYSGCGCERALDALELHTATDGRARLACADGLAAARAAWRRSLLLVGVLPSAFLLLVALVLRWRQLVNAAHRVWRVRRAAASADLAVKLSRFPGTPSIALGRGEGVLSVSDVMVTWAVTDVEGSTQLWEWDAAVMDDAVERHNQVLRALLEEHGGHEVRTDGDSLTAAFHDAVDAVRWAVAVQEALLAHPWPQRLLEHPHAAVVHLGDACLAGVGGPGGGAISDTARCALTGQGPRIMAGLRVRIGINTGVPADVFVHDVTEAVEYRGDEYDLAADICDIAAGGQILLGPKTYQRWNRVFSHQQAPPDAAALRQSVSAARESMDASHHGPRHHSAAGWPRASAAGWPLPSLPDDEAVAHAAAPPPAGRRLTSSEVGGYYGDPPHGAAGQARKSFSAIWSALGLAGGGGGGGGHGAHDAGTPLRFQAGRTSTGDASRLSSFWTGAGSGSMGRASPTLSMVAQTAPGAAALLPPAQPPPSVHAAEAARPASGGAGRGGSGAISFMVHGPSGAAAIRPPPAARSLPSRLSSAAAADAALAAVGGGDGSDAAPQPQPQPQPPAVGGRFRQTMATRSLSFVPGPGAVEAFAAGSAPAGAAAPPAAAAPAAVERSSRSYTEPSPRVRPAARAAGRPLGEGVEPAPPQGLADPWDQWAVHAEATSSSGMACAKPEPVLFPRVPALSAEYEAWRGALDEVVSPRSTGSADSPSGPSLDAMYAGLVAGRAGRTGRSSHLETAEPMPPPPRQAADGHLHPMGPDHEHTWASEAAAVLRSAGAFVRKSLALGRASISGPGDDPAATLAGSDAASVRAPCSALIVDMGTYRWRDDDAGSSGDGDGGGVSGSGGSSGPGAKLPLHGQGQGYGRHVTWGGMQDDGAEGAAAPGAQPQLRPPPAPALHLVQVLPPRLSSRLMLLPWPLPACIGEDPLLAQTGPGYLDAPGAFASCPSHMRSLWEARGQPAPPRPDVTMVFASAVGLKEMAAVNAGMSRTCHALFVRAARELLLLSGGYESKEVGGSLMAAFDRPSDALEWALALQLALLKVPWPAEVGLFGATATVHGPPPAVAAGAGAAAAATEAAGGAAESPNSPPGSGLPSPEETSTARRAAPLLFAGVRARVGIFRGPMDRVLPHRVSGRADYLGPPANRAARLMAAAQGGQIMLEAGVAAAVAREWASRAAQAPSEPLAPPAAAAAASKAPAQAEPQAPQHSSFEAWRRMADDSGNRAGSAGASAQLPTIADAAGTEVDGRQLHAPGRAAPHATPPATQPGDPALRAAGHSGSGSGSGASSGTSSAWNFQRPAGLRRGSMDLHAPHLLRSQLQQQHQQHQGSAHGARDVRPLAHAGSATGSAAWQFLEGPGGAGRRASTGGPRSSVELGGRGGGMAVEVAPASYAPHAVASYQHSHSSGSREGPARRHSIALERAFAGAAAGSASARDAQARAAAAGSTDGSSSQASSHRLRYAPSADEAEAGTAAAPDTAAEPTRRGGAGAAAPRRPRASLEAPQAAGIAGMPGVRHYRPSIDLGATAARGSVTRRRASIDASAAQATQTRQHQGALSGTVLAEIADAVRAEASGPGAARSAPLPQLPASFGSGAGAPAEQAAGRLARRPAPLIILAGSSVEDAEESASADGCAPALAAAAGPAAAPSQPGTGCSRGATPRATRDSCEAQGVPPSPSQLSSLESLRARRHARALALARGEGSPSASRASLQLAAARGAATPPGERQPGGQQRRDGGAGGSPACASEPPLLQAVAGAPPGEWGAPAEGGEGDSRLRSGSGGASSGMRKGTESDGGSGDNRSGSGGRRSASGSGGRGPRRGRFQRSGAGGGSASAPRRPSFDLAALLRWGHAHGFSAAGGPPPPDQPPAGSSSSRGASRSGAATAAGAGASAAGAPPPPSQRGRSGSGSGARAAASDGAAAAAIISGPAVAAQCFRITPVGGSVGGGAAAPLSGEGVTYIRYSSLPSVQEQKGDESVGKLTAVASGEAPRGHCQPRRVPVRVSLHHCGEFRLKGVQELVAVVQALPEALEGRLALFAPAAGLRGKVRCVNASCGALTDAPLTVWLPDPSTLACTHPGGVAGRRAPAYLRTPWTQQHQHQSEQQQQQPKQQQPGAAGAASPAAAAASAGVPPAGPGSPGEVTGASSLLLRQGPSGPQLVFFEGTSSGAAAAAAAAAGPSQPGEEVAPLSRAGSLAQPQPQLPARQPAELPVAPPPNPQQQQQQEEQQAAAAAAAQGGVSLALRSGLYG</sequence>
<feature type="region of interest" description="Disordered" evidence="1">
    <location>
        <begin position="1478"/>
        <end position="1522"/>
    </location>
</feature>
<organism evidence="4 5">
    <name type="scientific">Raphidocelis subcapitata</name>
    <dbReference type="NCBI Taxonomy" id="307507"/>
    <lineage>
        <taxon>Eukaryota</taxon>
        <taxon>Viridiplantae</taxon>
        <taxon>Chlorophyta</taxon>
        <taxon>core chlorophytes</taxon>
        <taxon>Chlorophyceae</taxon>
        <taxon>CS clade</taxon>
        <taxon>Sphaeropleales</taxon>
        <taxon>Selenastraceae</taxon>
        <taxon>Raphidocelis</taxon>
    </lineage>
</organism>
<feature type="compositionally biased region" description="Low complexity" evidence="1">
    <location>
        <begin position="2316"/>
        <end position="2352"/>
    </location>
</feature>
<dbReference type="InterPro" id="IPR029787">
    <property type="entry name" value="Nucleotide_cyclase"/>
</dbReference>
<dbReference type="Proteomes" id="UP000247498">
    <property type="component" value="Unassembled WGS sequence"/>
</dbReference>
<feature type="region of interest" description="Disordered" evidence="1">
    <location>
        <begin position="771"/>
        <end position="795"/>
    </location>
</feature>
<feature type="compositionally biased region" description="Low complexity" evidence="1">
    <location>
        <begin position="1664"/>
        <end position="1706"/>
    </location>
</feature>
<dbReference type="PANTHER" id="PTHR43081">
    <property type="entry name" value="ADENYLATE CYCLASE, TERMINAL-DIFFERENTIATION SPECIFIC-RELATED"/>
    <property type="match status" value="1"/>
</dbReference>
<name>A0A2V0NPK5_9CHLO</name>
<feature type="compositionally biased region" description="Low complexity" evidence="1">
    <location>
        <begin position="1812"/>
        <end position="1828"/>
    </location>
</feature>
<feature type="chain" id="PRO_5016128410" evidence="2">
    <location>
        <begin position="24"/>
        <end position="2469"/>
    </location>
</feature>
<feature type="region of interest" description="Disordered" evidence="1">
    <location>
        <begin position="1867"/>
        <end position="1906"/>
    </location>
</feature>
<feature type="region of interest" description="Disordered" evidence="1">
    <location>
        <begin position="954"/>
        <end position="988"/>
    </location>
</feature>
<feature type="region of interest" description="Disordered" evidence="1">
    <location>
        <begin position="2393"/>
        <end position="2456"/>
    </location>
</feature>
<feature type="region of interest" description="Disordered" evidence="1">
    <location>
        <begin position="1798"/>
        <end position="1828"/>
    </location>
</feature>
<reference evidence="4 5" key="1">
    <citation type="journal article" date="2018" name="Sci. Rep.">
        <title>Raphidocelis subcapitata (=Pseudokirchneriella subcapitata) provides an insight into genome evolution and environmental adaptations in the Sphaeropleales.</title>
        <authorList>
            <person name="Suzuki S."/>
            <person name="Yamaguchi H."/>
            <person name="Nakajima N."/>
            <person name="Kawachi M."/>
        </authorList>
    </citation>
    <scope>NUCLEOTIDE SEQUENCE [LARGE SCALE GENOMIC DNA]</scope>
    <source>
        <strain evidence="4 5">NIES-35</strain>
    </source>
</reference>
<feature type="region of interest" description="Disordered" evidence="1">
    <location>
        <begin position="1581"/>
        <end position="1603"/>
    </location>
</feature>
<evidence type="ECO:0000313" key="5">
    <source>
        <dbReference type="Proteomes" id="UP000247498"/>
    </source>
</evidence>
<feature type="compositionally biased region" description="Gly residues" evidence="1">
    <location>
        <begin position="2015"/>
        <end position="2038"/>
    </location>
</feature>
<evidence type="ECO:0000313" key="4">
    <source>
        <dbReference type="EMBL" id="GBF89534.1"/>
    </source>
</evidence>
<comment type="caution">
    <text evidence="4">The sequence shown here is derived from an EMBL/GenBank/DDBJ whole genome shotgun (WGS) entry which is preliminary data.</text>
</comment>
<feature type="compositionally biased region" description="Low complexity" evidence="1">
    <location>
        <begin position="1918"/>
        <end position="1954"/>
    </location>
</feature>
<dbReference type="PROSITE" id="PS50125">
    <property type="entry name" value="GUANYLATE_CYCLASE_2"/>
    <property type="match status" value="1"/>
</dbReference>
<feature type="compositionally biased region" description="Low complexity" evidence="1">
    <location>
        <begin position="1303"/>
        <end position="1326"/>
    </location>
</feature>
<evidence type="ECO:0000259" key="3">
    <source>
        <dbReference type="PROSITE" id="PS50125"/>
    </source>
</evidence>
<feature type="region of interest" description="Disordered" evidence="1">
    <location>
        <begin position="839"/>
        <end position="873"/>
    </location>
</feature>
<dbReference type="EMBL" id="BDRX01000011">
    <property type="protein sequence ID" value="GBF89534.1"/>
    <property type="molecule type" value="Genomic_DNA"/>
</dbReference>
<gene>
    <name evidence="4" type="ORF">Rsub_02252</name>
</gene>
<dbReference type="STRING" id="307507.A0A2V0NPK5"/>
<dbReference type="GO" id="GO:0009190">
    <property type="term" value="P:cyclic nucleotide biosynthetic process"/>
    <property type="evidence" value="ECO:0007669"/>
    <property type="project" value="InterPro"/>
</dbReference>
<dbReference type="InterPro" id="IPR001054">
    <property type="entry name" value="A/G_cyclase"/>
</dbReference>
<feature type="region of interest" description="Disordered" evidence="1">
    <location>
        <begin position="2076"/>
        <end position="2135"/>
    </location>
</feature>
<feature type="domain" description="Guanylate cyclase" evidence="3">
    <location>
        <begin position="348"/>
        <end position="511"/>
    </location>
</feature>
<proteinExistence type="predicted"/>
<feature type="region of interest" description="Disordered" evidence="1">
    <location>
        <begin position="2313"/>
        <end position="2370"/>
    </location>
</feature>
<dbReference type="Gene3D" id="3.30.70.1230">
    <property type="entry name" value="Nucleotide cyclase"/>
    <property type="match status" value="2"/>
</dbReference>
<evidence type="ECO:0000256" key="1">
    <source>
        <dbReference type="SAM" id="MobiDB-lite"/>
    </source>
</evidence>
<dbReference type="OrthoDB" id="542421at2759"/>
<dbReference type="InParanoid" id="A0A2V0NPK5"/>
<feature type="region of interest" description="Disordered" evidence="1">
    <location>
        <begin position="705"/>
        <end position="732"/>
    </location>
</feature>
<evidence type="ECO:0000256" key="2">
    <source>
        <dbReference type="SAM" id="SignalP"/>
    </source>
</evidence>
<feature type="compositionally biased region" description="Low complexity" evidence="1">
    <location>
        <begin position="1978"/>
        <end position="1990"/>
    </location>
</feature>
<dbReference type="GO" id="GO:0035556">
    <property type="term" value="P:intracellular signal transduction"/>
    <property type="evidence" value="ECO:0007669"/>
    <property type="project" value="InterPro"/>
</dbReference>